<dbReference type="EMBL" id="FUEG01000001">
    <property type="protein sequence ID" value="SJK98079.1"/>
    <property type="molecule type" value="Genomic_DNA"/>
</dbReference>
<dbReference type="OMA" id="THCNISH"/>
<sequence length="578" mass="65552">MSTSDWIPCAGCSCPNHHFPSPNTFSENSSSTAIDLTRLMRSNDQPSPAEADAIRGMISQHEEHIATTDLRIAALGDFRQDMVNLISKADEMIATLRGERARVLVEIQEKKGLLSAVRRLPSEVLFQIFRKTIEFPIKYAQSDRDALWWDFTPAQSSLWIIELVSRHWRTVALTFPELWSYLNIFITGHDFAEGEYRLIRRLGLQLARSQHSPLSLSICENSNYKKLPSSLELLLYSVSTRLREFHLCMTAGMLSAIPSLKLSLPSLEFLSILCTNSRNISQYSRLQLACNAPKLRTLSFTDVESPAGSFAIPWAQITHCNISHAYHSKKNPGPDPNRFLRVLKLMKNLTSCDLVCEAYSMGELEAERVACTKLQDFTLTSWPCYRDTIPQFFSRLLLPSLSTFKAKCSMGSIMPNHEDSFRSIRHAINVSQSPLTTLEFKNGLIAEEDLLSILRTTPTLEFLKLVDVGPHAITDQTLDELMVRPNEDFIMPRLSSLHFSAEVEFTSYKFVAMVESRQKDMLGVDHLKSVNICWVTDEDDLNENEASGVTILSALDTYRLDGLEFILTMQKKPARQRR</sequence>
<proteinExistence type="predicted"/>
<dbReference type="OrthoDB" id="3365698at2759"/>
<protein>
    <submittedName>
        <fullName evidence="1">Uncharacterized protein</fullName>
    </submittedName>
</protein>
<dbReference type="InterPro" id="IPR032675">
    <property type="entry name" value="LRR_dom_sf"/>
</dbReference>
<reference evidence="2" key="1">
    <citation type="journal article" date="2017" name="Nat. Ecol. Evol.">
        <title>Genome expansion and lineage-specific genetic innovations in the forest pathogenic fungi Armillaria.</title>
        <authorList>
            <person name="Sipos G."/>
            <person name="Prasanna A.N."/>
            <person name="Walter M.C."/>
            <person name="O'Connor E."/>
            <person name="Balint B."/>
            <person name="Krizsan K."/>
            <person name="Kiss B."/>
            <person name="Hess J."/>
            <person name="Varga T."/>
            <person name="Slot J."/>
            <person name="Riley R."/>
            <person name="Boka B."/>
            <person name="Rigling D."/>
            <person name="Barry K."/>
            <person name="Lee J."/>
            <person name="Mihaltcheva S."/>
            <person name="LaButti K."/>
            <person name="Lipzen A."/>
            <person name="Waldron R."/>
            <person name="Moloney N.M."/>
            <person name="Sperisen C."/>
            <person name="Kredics L."/>
            <person name="Vagvoelgyi C."/>
            <person name="Patrignani A."/>
            <person name="Fitzpatrick D."/>
            <person name="Nagy I."/>
            <person name="Doyle S."/>
            <person name="Anderson J.B."/>
            <person name="Grigoriev I.V."/>
            <person name="Gueldener U."/>
            <person name="Muensterkoetter M."/>
            <person name="Nagy L.G."/>
        </authorList>
    </citation>
    <scope>NUCLEOTIDE SEQUENCE [LARGE SCALE GENOMIC DNA]</scope>
    <source>
        <strain evidence="2">C18/9</strain>
    </source>
</reference>
<keyword evidence="2" id="KW-1185">Reference proteome</keyword>
<evidence type="ECO:0000313" key="1">
    <source>
        <dbReference type="EMBL" id="SJK98079.1"/>
    </source>
</evidence>
<evidence type="ECO:0000313" key="2">
    <source>
        <dbReference type="Proteomes" id="UP000219338"/>
    </source>
</evidence>
<accession>A0A284QNP2</accession>
<gene>
    <name evidence="1" type="ORF">ARMOST_01336</name>
</gene>
<dbReference type="Gene3D" id="3.80.10.10">
    <property type="entry name" value="Ribonuclease Inhibitor"/>
    <property type="match status" value="1"/>
</dbReference>
<name>A0A284QNP2_ARMOS</name>
<organism evidence="1 2">
    <name type="scientific">Armillaria ostoyae</name>
    <name type="common">Armillaria root rot fungus</name>
    <dbReference type="NCBI Taxonomy" id="47428"/>
    <lineage>
        <taxon>Eukaryota</taxon>
        <taxon>Fungi</taxon>
        <taxon>Dikarya</taxon>
        <taxon>Basidiomycota</taxon>
        <taxon>Agaricomycotina</taxon>
        <taxon>Agaricomycetes</taxon>
        <taxon>Agaricomycetidae</taxon>
        <taxon>Agaricales</taxon>
        <taxon>Marasmiineae</taxon>
        <taxon>Physalacriaceae</taxon>
        <taxon>Armillaria</taxon>
    </lineage>
</organism>
<dbReference type="STRING" id="47428.A0A284QNP2"/>
<dbReference type="Proteomes" id="UP000219338">
    <property type="component" value="Unassembled WGS sequence"/>
</dbReference>
<dbReference type="AlphaFoldDB" id="A0A284QNP2"/>